<name>A0A2N9E8X2_FAGSY</name>
<evidence type="ECO:0008006" key="2">
    <source>
        <dbReference type="Google" id="ProtNLM"/>
    </source>
</evidence>
<dbReference type="PANTHER" id="PTHR33223:SF8">
    <property type="entry name" value="OS04G0172440 PROTEIN"/>
    <property type="match status" value="1"/>
</dbReference>
<sequence>MYFDKTTLEAEELKEKTGRIHATLMKSPEIDDYIFSLGGIASEPVIQLSSKFVIPETDRFIGIEDPKQHLLQYLNFVKMEGLNEQQVLYAFPLSLTGIATKWYYTWDVEKTKVWKELINLFIKQFAYNTMVDVTIEDLETIQ</sequence>
<dbReference type="AlphaFoldDB" id="A0A2N9E8X2"/>
<evidence type="ECO:0000313" key="1">
    <source>
        <dbReference type="EMBL" id="SPC75426.1"/>
    </source>
</evidence>
<accession>A0A2N9E8X2</accession>
<protein>
    <recommendedName>
        <fullName evidence="2">Retrotransposon gag domain-containing protein</fullName>
    </recommendedName>
</protein>
<organism evidence="1">
    <name type="scientific">Fagus sylvatica</name>
    <name type="common">Beechnut</name>
    <dbReference type="NCBI Taxonomy" id="28930"/>
    <lineage>
        <taxon>Eukaryota</taxon>
        <taxon>Viridiplantae</taxon>
        <taxon>Streptophyta</taxon>
        <taxon>Embryophyta</taxon>
        <taxon>Tracheophyta</taxon>
        <taxon>Spermatophyta</taxon>
        <taxon>Magnoliopsida</taxon>
        <taxon>eudicotyledons</taxon>
        <taxon>Gunneridae</taxon>
        <taxon>Pentapetalae</taxon>
        <taxon>rosids</taxon>
        <taxon>fabids</taxon>
        <taxon>Fagales</taxon>
        <taxon>Fagaceae</taxon>
        <taxon>Fagus</taxon>
    </lineage>
</organism>
<proteinExistence type="predicted"/>
<gene>
    <name evidence="1" type="ORF">FSB_LOCUS3308</name>
</gene>
<dbReference type="PANTHER" id="PTHR33223">
    <property type="entry name" value="CCHC-TYPE DOMAIN-CONTAINING PROTEIN"/>
    <property type="match status" value="1"/>
</dbReference>
<reference evidence="1" key="1">
    <citation type="submission" date="2018-02" db="EMBL/GenBank/DDBJ databases">
        <authorList>
            <person name="Cohen D.B."/>
            <person name="Kent A.D."/>
        </authorList>
    </citation>
    <scope>NUCLEOTIDE SEQUENCE</scope>
</reference>
<dbReference type="EMBL" id="OIVN01000159">
    <property type="protein sequence ID" value="SPC75426.1"/>
    <property type="molecule type" value="Genomic_DNA"/>
</dbReference>